<feature type="modified residue" description="4-aspartylphosphate" evidence="2">
    <location>
        <position position="58"/>
    </location>
</feature>
<gene>
    <name evidence="5" type="ORF">ACFR9S_13075</name>
</gene>
<reference evidence="5 6" key="1">
    <citation type="journal article" date="2019" name="Int. J. Syst. Evol. Microbiol.">
        <title>The Global Catalogue of Microorganisms (GCM) 10K type strain sequencing project: providing services to taxonomists for standard genome sequencing and annotation.</title>
        <authorList>
            <consortium name="The Broad Institute Genomics Platform"/>
            <consortium name="The Broad Institute Genome Sequencing Center for Infectious Disease"/>
            <person name="Wu L."/>
            <person name="Ma J."/>
        </authorList>
    </citation>
    <scope>NUCLEOTIDE SEQUENCE [LARGE SCALE GENOMIC DNA]</scope>
    <source>
        <strain evidence="5 6">CGMCC 1.12285</strain>
    </source>
</reference>
<dbReference type="SUPFAM" id="SSF52172">
    <property type="entry name" value="CheY-like"/>
    <property type="match status" value="1"/>
</dbReference>
<evidence type="ECO:0000256" key="2">
    <source>
        <dbReference type="PROSITE-ProRule" id="PRU00169"/>
    </source>
</evidence>
<organism evidence="5 6">
    <name type="scientific">Halolamina salina</name>
    <dbReference type="NCBI Taxonomy" id="1220023"/>
    <lineage>
        <taxon>Archaea</taxon>
        <taxon>Methanobacteriati</taxon>
        <taxon>Methanobacteriota</taxon>
        <taxon>Stenosarchaea group</taxon>
        <taxon>Halobacteria</taxon>
        <taxon>Halobacteriales</taxon>
        <taxon>Haloferacaceae</taxon>
    </lineage>
</organism>
<evidence type="ECO:0000256" key="1">
    <source>
        <dbReference type="ARBA" id="ARBA00022553"/>
    </source>
</evidence>
<dbReference type="InterPro" id="IPR011006">
    <property type="entry name" value="CheY-like_superfamily"/>
</dbReference>
<accession>A0ABD6B9Z7</accession>
<dbReference type="CDD" id="cd00156">
    <property type="entry name" value="REC"/>
    <property type="match status" value="1"/>
</dbReference>
<evidence type="ECO:0000313" key="5">
    <source>
        <dbReference type="EMBL" id="MFD1527214.1"/>
    </source>
</evidence>
<dbReference type="PANTHER" id="PTHR44591:SF18">
    <property type="entry name" value="REGULATORY PROTEIN"/>
    <property type="match status" value="1"/>
</dbReference>
<keyword evidence="1 2" id="KW-0597">Phosphoprotein</keyword>
<keyword evidence="6" id="KW-1185">Reference proteome</keyword>
<feature type="coiled-coil region" evidence="3">
    <location>
        <begin position="150"/>
        <end position="177"/>
    </location>
</feature>
<dbReference type="InterPro" id="IPR050595">
    <property type="entry name" value="Bact_response_regulator"/>
</dbReference>
<evidence type="ECO:0000313" key="6">
    <source>
        <dbReference type="Proteomes" id="UP001597111"/>
    </source>
</evidence>
<dbReference type="PROSITE" id="PS50110">
    <property type="entry name" value="RESPONSE_REGULATORY"/>
    <property type="match status" value="1"/>
</dbReference>
<dbReference type="RefSeq" id="WP_379818844.1">
    <property type="nucleotide sequence ID" value="NZ_JBHUDH010000161.1"/>
</dbReference>
<dbReference type="SMART" id="SM00448">
    <property type="entry name" value="REC"/>
    <property type="match status" value="1"/>
</dbReference>
<dbReference type="Proteomes" id="UP001597111">
    <property type="component" value="Unassembled WGS sequence"/>
</dbReference>
<protein>
    <submittedName>
        <fullName evidence="5">Response regulator</fullName>
    </submittedName>
</protein>
<dbReference type="AlphaFoldDB" id="A0ABD6B9Z7"/>
<comment type="caution">
    <text evidence="5">The sequence shown here is derived from an EMBL/GenBank/DDBJ whole genome shotgun (WGS) entry which is preliminary data.</text>
</comment>
<dbReference type="Gene3D" id="3.40.50.2300">
    <property type="match status" value="1"/>
</dbReference>
<evidence type="ECO:0000256" key="3">
    <source>
        <dbReference type="SAM" id="Coils"/>
    </source>
</evidence>
<dbReference type="InterPro" id="IPR013971">
    <property type="entry name" value="HalX_domain"/>
</dbReference>
<name>A0ABD6B9Z7_9EURY</name>
<feature type="domain" description="Response regulatory" evidence="4">
    <location>
        <begin position="11"/>
        <end position="120"/>
    </location>
</feature>
<evidence type="ECO:0000259" key="4">
    <source>
        <dbReference type="PROSITE" id="PS50110"/>
    </source>
</evidence>
<proteinExistence type="predicted"/>
<dbReference type="PANTHER" id="PTHR44591">
    <property type="entry name" value="STRESS RESPONSE REGULATOR PROTEIN 1"/>
    <property type="match status" value="1"/>
</dbReference>
<dbReference type="Pfam" id="PF00072">
    <property type="entry name" value="Response_reg"/>
    <property type="match status" value="1"/>
</dbReference>
<dbReference type="EMBL" id="JBHUDH010000161">
    <property type="protein sequence ID" value="MFD1527214.1"/>
    <property type="molecule type" value="Genomic_DNA"/>
</dbReference>
<dbReference type="InterPro" id="IPR001789">
    <property type="entry name" value="Sig_transdc_resp-reg_receiver"/>
</dbReference>
<sequence length="191" mass="21859">MAPTESSRTPVVLVVEDEYDVRATYDLWLDDEWEVRTAADGKTALSILDPAVDVVVLDRMMPGLSGRDVLDAMQDRQADPRVVMMTAVTPDLDIVEMPFDAYLSKPVDHDQLNETVRTLLDRDKQDDQLREYYRLVEKRATLESENPDHVLSEDERYQQLTDRIAELEDVLSDDLNDLDSDEFVALLDDVV</sequence>
<keyword evidence="3" id="KW-0175">Coiled coil</keyword>
<dbReference type="Pfam" id="PF08663">
    <property type="entry name" value="HalX"/>
    <property type="match status" value="1"/>
</dbReference>